<gene>
    <name evidence="2" type="ORF">HS1_002304</name>
</gene>
<protein>
    <submittedName>
        <fullName evidence="2">Metal-dependent phosphoesterases (PHP family)</fullName>
    </submittedName>
</protein>
<evidence type="ECO:0000259" key="1">
    <source>
        <dbReference type="SMART" id="SM00481"/>
    </source>
</evidence>
<dbReference type="KEGG" id="daw:HS1_002304"/>
<reference evidence="2 3" key="1">
    <citation type="submission" date="2015-10" db="EMBL/GenBank/DDBJ databases">
        <title>Candidatus Desulfofervidus auxilii, a hydrogenotrophic sulfate-reducing bacterium involved in the thermophilic anaerobic oxidation of methane.</title>
        <authorList>
            <person name="Krukenberg V."/>
            <person name="Richter M."/>
            <person name="Wegener G."/>
        </authorList>
    </citation>
    <scope>NUCLEOTIDE SEQUENCE [LARGE SCALE GENOMIC DNA]</scope>
    <source>
        <strain evidence="2 3">HS1</strain>
    </source>
</reference>
<sequence>MFHQIKVKNKKQGLIDLHTHSTASDGSFKPREIVLLAKKIGLRAVALTDHDTVKGLDEFMQAGTENKLETVPGVELSAHFEKGTLHILGYFLDYKNPTLITKLKKFQQVRAERNPKIIKKLQALNIPITYEEVIAISGGGQIGRPHIAKVLLDKGIVNTFDEAFQRFLKKGGPAYVEKEYISPKECIEIILEVGGLPVLAHPFTLHLENRELEVFVKKLKTWGLEGIEIYYTEHTQEQINFYLYLAQRFNLCITGGSDFHGEQKKEIKLGFGYGNLRIPYSLLEKLKEVYYAKYRDRFIRNQKTRTKSL</sequence>
<dbReference type="InterPro" id="IPR052018">
    <property type="entry name" value="PHP_domain"/>
</dbReference>
<evidence type="ECO:0000313" key="2">
    <source>
        <dbReference type="EMBL" id="AMM42088.1"/>
    </source>
</evidence>
<dbReference type="PANTHER" id="PTHR42924:SF3">
    <property type="entry name" value="POLYMERASE_HISTIDINOL PHOSPHATASE N-TERMINAL DOMAIN-CONTAINING PROTEIN"/>
    <property type="match status" value="1"/>
</dbReference>
<dbReference type="Gene3D" id="1.10.150.650">
    <property type="match status" value="1"/>
</dbReference>
<dbReference type="InterPro" id="IPR004013">
    <property type="entry name" value="PHP_dom"/>
</dbReference>
<dbReference type="Pfam" id="PF02811">
    <property type="entry name" value="PHP"/>
    <property type="match status" value="1"/>
</dbReference>
<keyword evidence="3" id="KW-1185">Reference proteome</keyword>
<dbReference type="OrthoDB" id="9804333at2"/>
<dbReference type="SMART" id="SM00481">
    <property type="entry name" value="POLIIIAc"/>
    <property type="match status" value="1"/>
</dbReference>
<dbReference type="GO" id="GO:0004534">
    <property type="term" value="F:5'-3' RNA exonuclease activity"/>
    <property type="evidence" value="ECO:0007669"/>
    <property type="project" value="TreeGrafter"/>
</dbReference>
<dbReference type="Proteomes" id="UP000070560">
    <property type="component" value="Chromosome"/>
</dbReference>
<dbReference type="SUPFAM" id="SSF89550">
    <property type="entry name" value="PHP domain-like"/>
    <property type="match status" value="1"/>
</dbReference>
<name>A0A7U4QMJ2_DESA2</name>
<dbReference type="CDD" id="cd07438">
    <property type="entry name" value="PHP_HisPPase_AMP"/>
    <property type="match status" value="1"/>
</dbReference>
<dbReference type="AlphaFoldDB" id="A0A7U4QMJ2"/>
<dbReference type="PANTHER" id="PTHR42924">
    <property type="entry name" value="EXONUCLEASE"/>
    <property type="match status" value="1"/>
</dbReference>
<dbReference type="GO" id="GO:0035312">
    <property type="term" value="F:5'-3' DNA exonuclease activity"/>
    <property type="evidence" value="ECO:0007669"/>
    <property type="project" value="TreeGrafter"/>
</dbReference>
<dbReference type="RefSeq" id="WP_066065664.1">
    <property type="nucleotide sequence ID" value="NZ_CP013015.1"/>
</dbReference>
<accession>A0A7U4QMJ2</accession>
<dbReference type="InterPro" id="IPR003141">
    <property type="entry name" value="Pol/His_phosphatase_N"/>
</dbReference>
<feature type="domain" description="Polymerase/histidinol phosphatase N-terminal" evidence="1">
    <location>
        <begin position="15"/>
        <end position="80"/>
    </location>
</feature>
<evidence type="ECO:0000313" key="3">
    <source>
        <dbReference type="Proteomes" id="UP000070560"/>
    </source>
</evidence>
<dbReference type="InterPro" id="IPR016195">
    <property type="entry name" value="Pol/histidinol_Pase-like"/>
</dbReference>
<proteinExistence type="predicted"/>
<organism evidence="2 3">
    <name type="scientific">Desulfofervidus auxilii</name>
    <dbReference type="NCBI Taxonomy" id="1621989"/>
    <lineage>
        <taxon>Bacteria</taxon>
        <taxon>Pseudomonadati</taxon>
        <taxon>Thermodesulfobacteriota</taxon>
        <taxon>Candidatus Desulfofervidia</taxon>
        <taxon>Candidatus Desulfofervidales</taxon>
        <taxon>Candidatus Desulfofervidaceae</taxon>
        <taxon>Candidatus Desulfofervidus</taxon>
    </lineage>
</organism>
<dbReference type="Gene3D" id="3.20.20.140">
    <property type="entry name" value="Metal-dependent hydrolases"/>
    <property type="match status" value="1"/>
</dbReference>
<dbReference type="EMBL" id="CP013015">
    <property type="protein sequence ID" value="AMM42088.1"/>
    <property type="molecule type" value="Genomic_DNA"/>
</dbReference>